<protein>
    <recommendedName>
        <fullName evidence="1">YopX protein domain-containing protein</fullName>
    </recommendedName>
</protein>
<gene>
    <name evidence="2" type="ORF">ASJ80_08300</name>
</gene>
<dbReference type="NCBIfam" id="TIGR01671">
    <property type="entry name" value="phage_TIGR01671"/>
    <property type="match status" value="1"/>
</dbReference>
<evidence type="ECO:0000313" key="2">
    <source>
        <dbReference type="EMBL" id="PAV05723.1"/>
    </source>
</evidence>
<evidence type="ECO:0000313" key="3">
    <source>
        <dbReference type="Proteomes" id="UP000217784"/>
    </source>
</evidence>
<reference evidence="2 3" key="1">
    <citation type="journal article" date="2017" name="BMC Genomics">
        <title>Genomic analysis of methanogenic archaea reveals a shift towards energy conservation.</title>
        <authorList>
            <person name="Gilmore S.P."/>
            <person name="Henske J.K."/>
            <person name="Sexton J.A."/>
            <person name="Solomon K.V."/>
            <person name="Seppala S."/>
            <person name="Yoo J.I."/>
            <person name="Huyett L.M."/>
            <person name="Pressman A."/>
            <person name="Cogan J.Z."/>
            <person name="Kivenson V."/>
            <person name="Peng X."/>
            <person name="Tan Y."/>
            <person name="Valentine D.L."/>
            <person name="O'Malley M.A."/>
        </authorList>
    </citation>
    <scope>NUCLEOTIDE SEQUENCE [LARGE SCALE GENOMIC DNA]</scope>
    <source>
        <strain evidence="2 3">M.o.H.</strain>
    </source>
</reference>
<sequence>MREIKFRAWNKHENKTYPVHIIEFDHKEIIVDVCERKDNGLNCWTYPDQVELMQFTGLKDKNGVEIYEGDIVKHSQTSCIFKIEYSEGHAGFRVSGCYSNKYLGEAWTFVEKLEIIGNIYENPDLLETTQ</sequence>
<organism evidence="2 3">
    <name type="scientific">Methanobacterium bryantii</name>
    <dbReference type="NCBI Taxonomy" id="2161"/>
    <lineage>
        <taxon>Archaea</taxon>
        <taxon>Methanobacteriati</taxon>
        <taxon>Methanobacteriota</taxon>
        <taxon>Methanomada group</taxon>
        <taxon>Methanobacteria</taxon>
        <taxon>Methanobacteriales</taxon>
        <taxon>Methanobacteriaceae</taxon>
        <taxon>Methanobacterium</taxon>
    </lineage>
</organism>
<proteinExistence type="predicted"/>
<dbReference type="RefSeq" id="WP_069583069.1">
    <property type="nucleotide sequence ID" value="NZ_LMVM01000002.1"/>
</dbReference>
<dbReference type="EMBL" id="LMVM01000002">
    <property type="protein sequence ID" value="PAV05723.1"/>
    <property type="molecule type" value="Genomic_DNA"/>
</dbReference>
<name>A0A2A2H8Y6_METBR</name>
<feature type="domain" description="YopX protein" evidence="1">
    <location>
        <begin position="5"/>
        <end position="127"/>
    </location>
</feature>
<dbReference type="Proteomes" id="UP000217784">
    <property type="component" value="Unassembled WGS sequence"/>
</dbReference>
<dbReference type="InterPro" id="IPR010024">
    <property type="entry name" value="CHP16711"/>
</dbReference>
<comment type="caution">
    <text evidence="2">The sequence shown here is derived from an EMBL/GenBank/DDBJ whole genome shotgun (WGS) entry which is preliminary data.</text>
</comment>
<dbReference type="OrthoDB" id="386079at2157"/>
<keyword evidence="3" id="KW-1185">Reference proteome</keyword>
<dbReference type="InterPro" id="IPR023385">
    <property type="entry name" value="YopX-like_C"/>
</dbReference>
<accession>A0A2A2H8Y6</accession>
<dbReference type="SUPFAM" id="SSF159006">
    <property type="entry name" value="YopX-like"/>
    <property type="match status" value="1"/>
</dbReference>
<evidence type="ECO:0000259" key="1">
    <source>
        <dbReference type="Pfam" id="PF09643"/>
    </source>
</evidence>
<dbReference type="InterPro" id="IPR019096">
    <property type="entry name" value="YopX_protein"/>
</dbReference>
<dbReference type="AlphaFoldDB" id="A0A2A2H8Y6"/>
<dbReference type="Pfam" id="PF09643">
    <property type="entry name" value="YopX"/>
    <property type="match status" value="1"/>
</dbReference>
<dbReference type="Gene3D" id="2.30.30.290">
    <property type="entry name" value="YopX-like domains"/>
    <property type="match status" value="1"/>
</dbReference>